<feature type="domain" description="CzcB-like barrel-sandwich hybrid" evidence="4">
    <location>
        <begin position="71"/>
        <end position="200"/>
    </location>
</feature>
<dbReference type="EMBL" id="AEVS01000018">
    <property type="protein sequence ID" value="EGA67052.1"/>
    <property type="molecule type" value="Genomic_DNA"/>
</dbReference>
<dbReference type="PANTHER" id="PTHR30469">
    <property type="entry name" value="MULTIDRUG RESISTANCE PROTEIN MDTA"/>
    <property type="match status" value="1"/>
</dbReference>
<reference evidence="5 6" key="1">
    <citation type="journal article" date="2012" name="Int. J. Syst. Evol. Microbiol.">
        <title>Vibrio caribbeanicus sp. nov., isolated from the marine sponge Scleritoderma cyanea.</title>
        <authorList>
            <person name="Hoffmann M."/>
            <person name="Monday S.R."/>
            <person name="Allard M.W."/>
            <person name="Strain E.A."/>
            <person name="Whittaker P."/>
            <person name="Naum M."/>
            <person name="McCarthy P.J."/>
            <person name="Lopez J.V."/>
            <person name="Fischer M."/>
            <person name="Brown E.W."/>
        </authorList>
    </citation>
    <scope>NUCLEOTIDE SEQUENCE [LARGE SCALE GENOMIC DNA]</scope>
    <source>
        <strain evidence="5 6">LMG 20546</strain>
    </source>
</reference>
<dbReference type="Gene3D" id="2.40.30.170">
    <property type="match status" value="1"/>
</dbReference>
<accession>E8LQL1</accession>
<dbReference type="Pfam" id="PF25973">
    <property type="entry name" value="BSH_CzcB"/>
    <property type="match status" value="1"/>
</dbReference>
<name>E8LQL1_9VIBR</name>
<dbReference type="OrthoDB" id="5730196at2"/>
<evidence type="ECO:0000256" key="1">
    <source>
        <dbReference type="ARBA" id="ARBA00009477"/>
    </source>
</evidence>
<organism evidence="5 6">
    <name type="scientific">Vibrio brasiliensis LMG 20546</name>
    <dbReference type="NCBI Taxonomy" id="945543"/>
    <lineage>
        <taxon>Bacteria</taxon>
        <taxon>Pseudomonadati</taxon>
        <taxon>Pseudomonadota</taxon>
        <taxon>Gammaproteobacteria</taxon>
        <taxon>Vibrionales</taxon>
        <taxon>Vibrionaceae</taxon>
        <taxon>Vibrio</taxon>
        <taxon>Vibrio oreintalis group</taxon>
    </lineage>
</organism>
<dbReference type="GO" id="GO:1990281">
    <property type="term" value="C:efflux pump complex"/>
    <property type="evidence" value="ECO:0007669"/>
    <property type="project" value="TreeGrafter"/>
</dbReference>
<dbReference type="Gene3D" id="2.40.50.100">
    <property type="match status" value="1"/>
</dbReference>
<dbReference type="Pfam" id="PF25954">
    <property type="entry name" value="Beta-barrel_RND_2"/>
    <property type="match status" value="1"/>
</dbReference>
<keyword evidence="2" id="KW-0175">Coiled coil</keyword>
<feature type="coiled-coil region" evidence="2">
    <location>
        <begin position="110"/>
        <end position="175"/>
    </location>
</feature>
<sequence>MFNRKFFIGLLLFSGLAVMFLYMAGVFSPKVSTELQVRQTFSEPQQVATLVASEERVVREFPGTVVADQKATIAARLTATVVEVLVEVGQSVEKGDVLLRLESDDLNARVVQTEQSLSSSQAQLNAARKEYSRIKKLLTKKLVPQAQFDEAESRLKTATANLEQAKAAVSEAETTFGFSIITAPFDGVITHKPVNSGDTATPGMALLSMYNPNSLIVEANVAESVMPALSIGGSLAVEIPTYQLVLDASIDEIAPAADSGSRSYLIRLGIDTDYTLYPGNFARVSIDLGSEKVLKVPVAAIYQVGQLDYVKVVEGDTLHTRLVQLGDDFRVRKGLTEGDVVVLNPRDF</sequence>
<dbReference type="PANTHER" id="PTHR30469:SF15">
    <property type="entry name" value="HLYD FAMILY OF SECRETION PROTEINS"/>
    <property type="match status" value="1"/>
</dbReference>
<dbReference type="Gene3D" id="2.40.420.20">
    <property type="match status" value="1"/>
</dbReference>
<dbReference type="SUPFAM" id="SSF111369">
    <property type="entry name" value="HlyD-like secretion proteins"/>
    <property type="match status" value="1"/>
</dbReference>
<dbReference type="RefSeq" id="WP_006878113.1">
    <property type="nucleotide sequence ID" value="NZ_AEVS01000018.1"/>
</dbReference>
<keyword evidence="6" id="KW-1185">Reference proteome</keyword>
<dbReference type="eggNOG" id="COG0845">
    <property type="taxonomic scope" value="Bacteria"/>
</dbReference>
<dbReference type="InterPro" id="IPR006143">
    <property type="entry name" value="RND_pump_MFP"/>
</dbReference>
<comment type="caution">
    <text evidence="5">The sequence shown here is derived from an EMBL/GenBank/DDBJ whole genome shotgun (WGS) entry which is preliminary data.</text>
</comment>
<dbReference type="Gene3D" id="1.10.287.470">
    <property type="entry name" value="Helix hairpin bin"/>
    <property type="match status" value="1"/>
</dbReference>
<proteinExistence type="inferred from homology"/>
<evidence type="ECO:0000259" key="3">
    <source>
        <dbReference type="Pfam" id="PF25954"/>
    </source>
</evidence>
<dbReference type="InterPro" id="IPR058647">
    <property type="entry name" value="BSH_CzcB-like"/>
</dbReference>
<evidence type="ECO:0000259" key="4">
    <source>
        <dbReference type="Pfam" id="PF25973"/>
    </source>
</evidence>
<evidence type="ECO:0000313" key="5">
    <source>
        <dbReference type="EMBL" id="EGA67052.1"/>
    </source>
</evidence>
<dbReference type="GO" id="GO:0015562">
    <property type="term" value="F:efflux transmembrane transporter activity"/>
    <property type="evidence" value="ECO:0007669"/>
    <property type="project" value="TreeGrafter"/>
</dbReference>
<dbReference type="InterPro" id="IPR058792">
    <property type="entry name" value="Beta-barrel_RND_2"/>
</dbReference>
<dbReference type="Proteomes" id="UP000004371">
    <property type="component" value="Unassembled WGS sequence"/>
</dbReference>
<evidence type="ECO:0000256" key="2">
    <source>
        <dbReference type="SAM" id="Coils"/>
    </source>
</evidence>
<gene>
    <name evidence="5" type="ORF">VIBR0546_11567</name>
</gene>
<dbReference type="STRING" id="945543.VIBR0546_11567"/>
<dbReference type="NCBIfam" id="TIGR01730">
    <property type="entry name" value="RND_mfp"/>
    <property type="match status" value="1"/>
</dbReference>
<feature type="domain" description="CusB-like beta-barrel" evidence="3">
    <location>
        <begin position="217"/>
        <end position="286"/>
    </location>
</feature>
<comment type="similarity">
    <text evidence="1">Belongs to the membrane fusion protein (MFP) (TC 8.A.1) family.</text>
</comment>
<evidence type="ECO:0000313" key="6">
    <source>
        <dbReference type="Proteomes" id="UP000004371"/>
    </source>
</evidence>
<protein>
    <submittedName>
        <fullName evidence="5">Putative AcrA/AcrE family protein</fullName>
    </submittedName>
</protein>
<dbReference type="AlphaFoldDB" id="E8LQL1"/>